<keyword evidence="2" id="KW-0472">Membrane</keyword>
<evidence type="ECO:0000256" key="2">
    <source>
        <dbReference type="SAM" id="Phobius"/>
    </source>
</evidence>
<feature type="compositionally biased region" description="Polar residues" evidence="1">
    <location>
        <begin position="32"/>
        <end position="44"/>
    </location>
</feature>
<keyword evidence="2" id="KW-1133">Transmembrane helix</keyword>
<evidence type="ECO:0000313" key="3">
    <source>
        <dbReference type="EMBL" id="CAB59844.1"/>
    </source>
</evidence>
<keyword evidence="2" id="KW-0812">Transmembrane</keyword>
<feature type="region of interest" description="Disordered" evidence="1">
    <location>
        <begin position="32"/>
        <end position="59"/>
    </location>
</feature>
<keyword evidence="3" id="KW-0496">Mitochondrion</keyword>
<reference evidence="3" key="1">
    <citation type="journal article" date="1999" name="Proc. R. Soc. Lond., B, Biol. Sci.">
        <title>Analysis of the complete mitochondrial DNA sequence of the brachiopod Terebratulina retusa places Brachiopoda within the protostomes.</title>
        <authorList>
            <person name="Stechmann A."/>
            <person name="Schlegel M."/>
        </authorList>
    </citation>
    <scope>NUCLEOTIDE SEQUENCE</scope>
</reference>
<gene>
    <name evidence="3" type="primary">ATPase 8</name>
</gene>
<evidence type="ECO:0000256" key="1">
    <source>
        <dbReference type="SAM" id="MobiDB-lite"/>
    </source>
</evidence>
<proteinExistence type="predicted"/>
<sequence>MPQMAPICHLIYPSIIILLIIVWVALGSWKTASPTKTSQTSGSKLPSPILNLPGKSWNW</sequence>
<accession>Q9T9P2</accession>
<feature type="transmembrane region" description="Helical" evidence="2">
    <location>
        <begin position="7"/>
        <end position="26"/>
    </location>
</feature>
<organism evidence="3">
    <name type="scientific">Terebratulina retusa</name>
    <dbReference type="NCBI Taxonomy" id="7580"/>
    <lineage>
        <taxon>Eukaryota</taxon>
        <taxon>Metazoa</taxon>
        <taxon>Spiralia</taxon>
        <taxon>Lophotrochozoa</taxon>
        <taxon>Brachiopoda</taxon>
        <taxon>Rhynchonelliformea</taxon>
        <taxon>Rhynchonellata</taxon>
        <taxon>Terebratulidina</taxon>
        <taxon>Cancellothyridoidea</taxon>
        <taxon>Cancellothyrididae</taxon>
        <taxon>Terebratulina</taxon>
    </lineage>
</organism>
<geneLocation type="mitochondrion" evidence="3"/>
<protein>
    <submittedName>
        <fullName evidence="3">ATPase subunit 8</fullName>
    </submittedName>
</protein>
<dbReference type="AlphaFoldDB" id="Q9T9P2"/>
<dbReference type="EMBL" id="AJ245743">
    <property type="protein sequence ID" value="CAB59844.1"/>
    <property type="molecule type" value="Genomic_DNA"/>
</dbReference>
<name>Q9T9P2_9BILA</name>